<organism evidence="2">
    <name type="scientific">Pseudogymnoascus destructans</name>
    <dbReference type="NCBI Taxonomy" id="655981"/>
    <lineage>
        <taxon>Eukaryota</taxon>
        <taxon>Fungi</taxon>
        <taxon>Dikarya</taxon>
        <taxon>Ascomycota</taxon>
        <taxon>Pezizomycotina</taxon>
        <taxon>Leotiomycetes</taxon>
        <taxon>Thelebolales</taxon>
        <taxon>Thelebolaceae</taxon>
        <taxon>Pseudogymnoascus</taxon>
    </lineage>
</organism>
<dbReference type="GO" id="GO:0000981">
    <property type="term" value="F:DNA-binding transcription factor activity, RNA polymerase II-specific"/>
    <property type="evidence" value="ECO:0007669"/>
    <property type="project" value="InterPro"/>
</dbReference>
<dbReference type="RefSeq" id="XP_024321046.1">
    <property type="nucleotide sequence ID" value="XM_024471388.1"/>
</dbReference>
<dbReference type="OrthoDB" id="4934715at2759"/>
<dbReference type="Proteomes" id="UP000077154">
    <property type="component" value="Unassembled WGS sequence"/>
</dbReference>
<evidence type="ECO:0000256" key="1">
    <source>
        <dbReference type="SAM" id="MobiDB-lite"/>
    </source>
</evidence>
<dbReference type="GO" id="GO:0008270">
    <property type="term" value="F:zinc ion binding"/>
    <property type="evidence" value="ECO:0007669"/>
    <property type="project" value="InterPro"/>
</dbReference>
<name>A0A177A0Y0_9PEZI</name>
<evidence type="ECO:0000313" key="2">
    <source>
        <dbReference type="EMBL" id="OAF55747.1"/>
    </source>
</evidence>
<dbReference type="EMBL" id="KV441407">
    <property type="protein sequence ID" value="OAF55747.1"/>
    <property type="molecule type" value="Genomic_DNA"/>
</dbReference>
<dbReference type="AlphaFoldDB" id="A0A177A0Y0"/>
<dbReference type="Gene3D" id="4.10.240.10">
    <property type="entry name" value="Zn(2)-C6 fungal-type DNA-binding domain"/>
    <property type="match status" value="1"/>
</dbReference>
<gene>
    <name evidence="2" type="ORF">VC83_07824</name>
</gene>
<dbReference type="GeneID" id="36290868"/>
<proteinExistence type="predicted"/>
<protein>
    <recommendedName>
        <fullName evidence="3">Zn(2)-C6 fungal-type domain-containing protein</fullName>
    </recommendedName>
</protein>
<sequence length="108" mass="11843">MPIKAGPKEETEQAPCFLQPLPDQKCNRVQPCGACSKSGDASTCHFESRGTTRDDQVVMDRTTKNALTARINKLESILRSVMGAKDQTPQSDDSSHVEDQEFDGITES</sequence>
<dbReference type="InterPro" id="IPR036864">
    <property type="entry name" value="Zn2-C6_fun-type_DNA-bd_sf"/>
</dbReference>
<evidence type="ECO:0008006" key="3">
    <source>
        <dbReference type="Google" id="ProtNLM"/>
    </source>
</evidence>
<feature type="region of interest" description="Disordered" evidence="1">
    <location>
        <begin position="81"/>
        <end position="108"/>
    </location>
</feature>
<accession>A0A177A0Y0</accession>
<reference evidence="2" key="1">
    <citation type="submission" date="2016-03" db="EMBL/GenBank/DDBJ databases">
        <title>Updated assembly of Pseudogymnoascus destructans, the fungus causing white-nose syndrome of bats.</title>
        <authorList>
            <person name="Palmer J.M."/>
            <person name="Drees K.P."/>
            <person name="Foster J.T."/>
            <person name="Lindner D.L."/>
        </authorList>
    </citation>
    <scope>NUCLEOTIDE SEQUENCE [LARGE SCALE GENOMIC DNA]</scope>
    <source>
        <strain evidence="2">20631-21</strain>
    </source>
</reference>